<dbReference type="InterPro" id="IPR037445">
    <property type="entry name" value="MAGE"/>
</dbReference>
<dbReference type="RefSeq" id="XP_012882167.1">
    <property type="nucleotide sequence ID" value="XM_013026713.1"/>
</dbReference>
<dbReference type="InterPro" id="IPR021072">
    <property type="entry name" value="MAGE_N"/>
</dbReference>
<evidence type="ECO:0000256" key="1">
    <source>
        <dbReference type="SAM" id="MobiDB-lite"/>
    </source>
</evidence>
<dbReference type="PANTHER" id="PTHR11736:SF153">
    <property type="entry name" value="MELANOMA-ASSOCIATED ANTIGEN 10"/>
    <property type="match status" value="1"/>
</dbReference>
<dbReference type="InterPro" id="IPR002190">
    <property type="entry name" value="MHD_dom"/>
</dbReference>
<keyword evidence="3" id="KW-1185">Reference proteome</keyword>
<dbReference type="InParanoid" id="A0A1S3G285"/>
<dbReference type="InterPro" id="IPR041898">
    <property type="entry name" value="MAGE_WH1"/>
</dbReference>
<evidence type="ECO:0000313" key="3">
    <source>
        <dbReference type="Proteomes" id="UP000081671"/>
    </source>
</evidence>
<dbReference type="GO" id="GO:0005634">
    <property type="term" value="C:nucleus"/>
    <property type="evidence" value="ECO:0007669"/>
    <property type="project" value="TreeGrafter"/>
</dbReference>
<accession>A0A1S3G285</accession>
<dbReference type="Gene3D" id="1.10.10.1200">
    <property type="entry name" value="MAGE homology domain, winged helix WH1 motif"/>
    <property type="match status" value="1"/>
</dbReference>
<dbReference type="PANTHER" id="PTHR11736">
    <property type="entry name" value="MELANOMA-ASSOCIATED ANTIGEN MAGE ANTIGEN"/>
    <property type="match status" value="1"/>
</dbReference>
<dbReference type="OrthoDB" id="205198at2759"/>
<dbReference type="FunFam" id="1.10.10.1210:FF:000001">
    <property type="entry name" value="melanoma-associated antigen D1"/>
    <property type="match status" value="1"/>
</dbReference>
<feature type="domain" description="MAGE" evidence="2">
    <location>
        <begin position="146"/>
        <end position="345"/>
    </location>
</feature>
<evidence type="ECO:0000259" key="2">
    <source>
        <dbReference type="PROSITE" id="PS50838"/>
    </source>
</evidence>
<dbReference type="GO" id="GO:0000122">
    <property type="term" value="P:negative regulation of transcription by RNA polymerase II"/>
    <property type="evidence" value="ECO:0007669"/>
    <property type="project" value="TreeGrafter"/>
</dbReference>
<proteinExistence type="predicted"/>
<dbReference type="PROSITE" id="PS50838">
    <property type="entry name" value="MAGE"/>
    <property type="match status" value="1"/>
</dbReference>
<dbReference type="Pfam" id="PF01454">
    <property type="entry name" value="MAGE"/>
    <property type="match status" value="1"/>
</dbReference>
<dbReference type="SMART" id="SM01373">
    <property type="entry name" value="MAGE"/>
    <property type="match status" value="1"/>
</dbReference>
<sequence length="355" mass="40063">MSQNQNSQLSEIEEAPQAQTELAGLVGEQVLQAEEEVTAVTSSSIPVLSETTTEVSAGLVSEGIHKAEEEEELPVSESFSSTPPIQNTTMEFPATVNQHFQRPQLATSSFSAMESNPRSRYIFGSRNHRQAVRMCHQRTPVYPASLQQDAIALVPYLLLKYWMKQPAIKAEMLNYIIPNHRHYFSIIFRRARACMQLLFGINVEEVDHTVNTYVLATAAGLTYDGIMSDVQGLPKTGLLIIVLSIIFMEGNRAREEFVWHALSMMEVYAGREHCLFGDPRKLVMEDFIQQGYLEYQQVPGSVPARYEFLWGPRARAETTKMKILQHCAQFGGVDPRSFSALYEEALRDEEENAHP</sequence>
<evidence type="ECO:0000313" key="4">
    <source>
        <dbReference type="RefSeq" id="XP_012882167.1"/>
    </source>
</evidence>
<dbReference type="GeneID" id="105993441"/>
<feature type="compositionally biased region" description="Polar residues" evidence="1">
    <location>
        <begin position="1"/>
        <end position="10"/>
    </location>
</feature>
<gene>
    <name evidence="4" type="primary">LOC105993441</name>
</gene>
<organism evidence="3 4">
    <name type="scientific">Dipodomys ordii</name>
    <name type="common">Ord's kangaroo rat</name>
    <dbReference type="NCBI Taxonomy" id="10020"/>
    <lineage>
        <taxon>Eukaryota</taxon>
        <taxon>Metazoa</taxon>
        <taxon>Chordata</taxon>
        <taxon>Craniata</taxon>
        <taxon>Vertebrata</taxon>
        <taxon>Euteleostomi</taxon>
        <taxon>Mammalia</taxon>
        <taxon>Eutheria</taxon>
        <taxon>Euarchontoglires</taxon>
        <taxon>Glires</taxon>
        <taxon>Rodentia</taxon>
        <taxon>Castorimorpha</taxon>
        <taxon>Heteromyidae</taxon>
        <taxon>Dipodomyinae</taxon>
        <taxon>Dipodomys</taxon>
    </lineage>
</organism>
<name>A0A1S3G285_DIPOR</name>
<reference evidence="4" key="1">
    <citation type="submission" date="2025-08" db="UniProtKB">
        <authorList>
            <consortium name="RefSeq"/>
        </authorList>
    </citation>
    <scope>IDENTIFICATION</scope>
    <source>
        <tissue evidence="4">Kidney</tissue>
    </source>
</reference>
<dbReference type="SMART" id="SM01392">
    <property type="entry name" value="MAGE_N"/>
    <property type="match status" value="1"/>
</dbReference>
<feature type="region of interest" description="Disordered" evidence="1">
    <location>
        <begin position="1"/>
        <end position="21"/>
    </location>
</feature>
<dbReference type="Gene3D" id="1.10.10.1210">
    <property type="entry name" value="MAGE homology domain, winged helix WH2 motif"/>
    <property type="match status" value="1"/>
</dbReference>
<protein>
    <submittedName>
        <fullName evidence="4">Melanoma-associated antigen 10-like</fullName>
    </submittedName>
</protein>
<dbReference type="InterPro" id="IPR041899">
    <property type="entry name" value="MAGE_WH2"/>
</dbReference>
<dbReference type="KEGG" id="dord:105993441"/>
<dbReference type="Proteomes" id="UP000081671">
    <property type="component" value="Unplaced"/>
</dbReference>
<dbReference type="AlphaFoldDB" id="A0A1S3G285"/>